<protein>
    <submittedName>
        <fullName evidence="1">Acyl-CoA thioesterase</fullName>
    </submittedName>
</protein>
<dbReference type="CDD" id="cd00586">
    <property type="entry name" value="4HBT"/>
    <property type="match status" value="1"/>
</dbReference>
<dbReference type="Gene3D" id="3.10.129.10">
    <property type="entry name" value="Hotdog Thioesterase"/>
    <property type="match status" value="1"/>
</dbReference>
<dbReference type="KEGG" id="yti:FNA67_03030"/>
<sequence length="160" mass="17887">MSRAVPITQDQLPTSTWSKIVPIHFGQCDPAGIVYTPNFFDIFNTVMEDWFSEHLRIDYHAIIRDRRIGMGYAHAASDFFIPVLMGERLEVFVIVKRVGNASYTLNLHAMKGGKEAVRGEFVAVTTSLETHKPIGMPDDIKTALVRYEAAQEGFVAVAAQ</sequence>
<dbReference type="Proteomes" id="UP000321062">
    <property type="component" value="Chromosome"/>
</dbReference>
<dbReference type="SUPFAM" id="SSF54637">
    <property type="entry name" value="Thioesterase/thiol ester dehydrase-isomerase"/>
    <property type="match status" value="1"/>
</dbReference>
<proteinExistence type="predicted"/>
<name>A0A5B9DJD1_9HYPH</name>
<dbReference type="EMBL" id="CP041690">
    <property type="protein sequence ID" value="QEE19207.1"/>
    <property type="molecule type" value="Genomic_DNA"/>
</dbReference>
<keyword evidence="2" id="KW-1185">Reference proteome</keyword>
<evidence type="ECO:0000313" key="1">
    <source>
        <dbReference type="EMBL" id="QEE19207.1"/>
    </source>
</evidence>
<dbReference type="AlphaFoldDB" id="A0A5B9DJD1"/>
<accession>A0A5B9DJD1</accession>
<dbReference type="Pfam" id="PF13279">
    <property type="entry name" value="4HBT_2"/>
    <property type="match status" value="1"/>
</dbReference>
<gene>
    <name evidence="1" type="ORF">FNA67_03030</name>
</gene>
<organism evidence="1 2">
    <name type="scientific">Paradevosia tibetensis</name>
    <dbReference type="NCBI Taxonomy" id="1447062"/>
    <lineage>
        <taxon>Bacteria</taxon>
        <taxon>Pseudomonadati</taxon>
        <taxon>Pseudomonadota</taxon>
        <taxon>Alphaproteobacteria</taxon>
        <taxon>Hyphomicrobiales</taxon>
        <taxon>Devosiaceae</taxon>
        <taxon>Paradevosia</taxon>
    </lineage>
</organism>
<dbReference type="InterPro" id="IPR029069">
    <property type="entry name" value="HotDog_dom_sf"/>
</dbReference>
<evidence type="ECO:0000313" key="2">
    <source>
        <dbReference type="Proteomes" id="UP000321062"/>
    </source>
</evidence>
<dbReference type="RefSeq" id="WP_082202383.1">
    <property type="nucleotide sequence ID" value="NZ_BMFM01000001.1"/>
</dbReference>
<reference evidence="1 2" key="1">
    <citation type="journal article" date="2015" name="Int. J. Syst. Evol. Microbiol.">
        <title>Youhaiella tibetensis gen. nov., sp. nov., isolated from subsurface sediment.</title>
        <authorList>
            <person name="Wang Y.X."/>
            <person name="Huang F.Q."/>
            <person name="Nogi Y."/>
            <person name="Pang S.J."/>
            <person name="Wang P.K."/>
            <person name="Lv J."/>
        </authorList>
    </citation>
    <scope>NUCLEOTIDE SEQUENCE [LARGE SCALE GENOMIC DNA]</scope>
    <source>
        <strain evidence="2">fig4</strain>
    </source>
</reference>
<dbReference type="OrthoDB" id="7204167at2"/>